<dbReference type="EMBL" id="ML120424">
    <property type="protein sequence ID" value="RPA95609.1"/>
    <property type="molecule type" value="Genomic_DNA"/>
</dbReference>
<accession>A0A3N4JBF4</accession>
<feature type="compositionally biased region" description="Basic and acidic residues" evidence="2">
    <location>
        <begin position="430"/>
        <end position="444"/>
    </location>
</feature>
<evidence type="ECO:0000256" key="2">
    <source>
        <dbReference type="SAM" id="MobiDB-lite"/>
    </source>
</evidence>
<evidence type="ECO:0000313" key="4">
    <source>
        <dbReference type="Proteomes" id="UP000276215"/>
    </source>
</evidence>
<feature type="compositionally biased region" description="Polar residues" evidence="2">
    <location>
        <begin position="12"/>
        <end position="37"/>
    </location>
</feature>
<proteinExistence type="predicted"/>
<organism evidence="3 4">
    <name type="scientific">Choiromyces venosus 120613-1</name>
    <dbReference type="NCBI Taxonomy" id="1336337"/>
    <lineage>
        <taxon>Eukaryota</taxon>
        <taxon>Fungi</taxon>
        <taxon>Dikarya</taxon>
        <taxon>Ascomycota</taxon>
        <taxon>Pezizomycotina</taxon>
        <taxon>Pezizomycetes</taxon>
        <taxon>Pezizales</taxon>
        <taxon>Tuberaceae</taxon>
        <taxon>Choiromyces</taxon>
    </lineage>
</organism>
<feature type="compositionally biased region" description="Polar residues" evidence="2">
    <location>
        <begin position="386"/>
        <end position="423"/>
    </location>
</feature>
<dbReference type="Proteomes" id="UP000276215">
    <property type="component" value="Unassembled WGS sequence"/>
</dbReference>
<feature type="region of interest" description="Disordered" evidence="2">
    <location>
        <begin position="317"/>
        <end position="444"/>
    </location>
</feature>
<keyword evidence="4" id="KW-1185">Reference proteome</keyword>
<evidence type="ECO:0000313" key="3">
    <source>
        <dbReference type="EMBL" id="RPA95609.1"/>
    </source>
</evidence>
<feature type="coiled-coil region" evidence="1">
    <location>
        <begin position="248"/>
        <end position="278"/>
    </location>
</feature>
<gene>
    <name evidence="3" type="ORF">L873DRAFT_1792211</name>
</gene>
<feature type="region of interest" description="Disordered" evidence="2">
    <location>
        <begin position="1"/>
        <end position="47"/>
    </location>
</feature>
<keyword evidence="1" id="KW-0175">Coiled coil</keyword>
<name>A0A3N4JBF4_9PEZI</name>
<sequence length="444" mass="49291">MDKSNLPDKNPDGTQASRVRSHTSENLPHNYQSESNGSSPRPARSSSLRSFNIPFPIPSLPPSTPIMFPSALYRSMSLNDDPAGSRLGAHLCTAASGTAAIDILRFVDQIDCFYWKHSGNEERVIAAIYECFSEPLARVWFTRLANRIAPRKLVVNDIRAALLRDFHVEGWEQLMETRYGSGAYKSESKDGIEYIYYHSHQFYLKLSYLDEIEKCKDVIRFRDLGQLAAKERFDEEKEKFTEEGKAWGADGGKEKKRLEEEIAALEREVLELKREKEEKDKPVGNEEDVYAKFYKAVGDAKATLLRELTAFRLAADEEAASRTASQAHSPLAASPHTASSPTAPPPPVPSPTVPPRTPRPRSSQPAAFRFAPAVERIITRSAESPLISQDENSALRASSNLRNVSDPAPQSVTGSTQEANENAQVGGENIKLKEKGKEAAKSED</sequence>
<feature type="compositionally biased region" description="Pro residues" evidence="2">
    <location>
        <begin position="342"/>
        <end position="357"/>
    </location>
</feature>
<feature type="compositionally biased region" description="Basic and acidic residues" evidence="2">
    <location>
        <begin position="1"/>
        <end position="11"/>
    </location>
</feature>
<dbReference type="AlphaFoldDB" id="A0A3N4JBF4"/>
<evidence type="ECO:0000256" key="1">
    <source>
        <dbReference type="SAM" id="Coils"/>
    </source>
</evidence>
<feature type="compositionally biased region" description="Low complexity" evidence="2">
    <location>
        <begin position="327"/>
        <end position="341"/>
    </location>
</feature>
<protein>
    <submittedName>
        <fullName evidence="3">Uncharacterized protein</fullName>
    </submittedName>
</protein>
<reference evidence="3 4" key="1">
    <citation type="journal article" date="2018" name="Nat. Ecol. Evol.">
        <title>Pezizomycetes genomes reveal the molecular basis of ectomycorrhizal truffle lifestyle.</title>
        <authorList>
            <person name="Murat C."/>
            <person name="Payen T."/>
            <person name="Noel B."/>
            <person name="Kuo A."/>
            <person name="Morin E."/>
            <person name="Chen J."/>
            <person name="Kohler A."/>
            <person name="Krizsan K."/>
            <person name="Balestrini R."/>
            <person name="Da Silva C."/>
            <person name="Montanini B."/>
            <person name="Hainaut M."/>
            <person name="Levati E."/>
            <person name="Barry K.W."/>
            <person name="Belfiori B."/>
            <person name="Cichocki N."/>
            <person name="Clum A."/>
            <person name="Dockter R.B."/>
            <person name="Fauchery L."/>
            <person name="Guy J."/>
            <person name="Iotti M."/>
            <person name="Le Tacon F."/>
            <person name="Lindquist E.A."/>
            <person name="Lipzen A."/>
            <person name="Malagnac F."/>
            <person name="Mello A."/>
            <person name="Molinier V."/>
            <person name="Miyauchi S."/>
            <person name="Poulain J."/>
            <person name="Riccioni C."/>
            <person name="Rubini A."/>
            <person name="Sitrit Y."/>
            <person name="Splivallo R."/>
            <person name="Traeger S."/>
            <person name="Wang M."/>
            <person name="Zifcakova L."/>
            <person name="Wipf D."/>
            <person name="Zambonelli A."/>
            <person name="Paolocci F."/>
            <person name="Nowrousian M."/>
            <person name="Ottonello S."/>
            <person name="Baldrian P."/>
            <person name="Spatafora J.W."/>
            <person name="Henrissat B."/>
            <person name="Nagy L.G."/>
            <person name="Aury J.M."/>
            <person name="Wincker P."/>
            <person name="Grigoriev I.V."/>
            <person name="Bonfante P."/>
            <person name="Martin F.M."/>
        </authorList>
    </citation>
    <scope>NUCLEOTIDE SEQUENCE [LARGE SCALE GENOMIC DNA]</scope>
    <source>
        <strain evidence="3 4">120613-1</strain>
    </source>
</reference>
<feature type="compositionally biased region" description="Low complexity" evidence="2">
    <location>
        <begin position="38"/>
        <end position="47"/>
    </location>
</feature>